<sequence>MVIYLFGYQKSIVINNAMKQHPYYHDVVQHELSHLILEHTFDWRYRFLRSARLKIEKEANKGAVKLFGANLTNLYHFLSEYQYRDKSVIKVRKKALMEILDFGTGNVVSRQIL</sequence>
<reference evidence="1 3" key="1">
    <citation type="submission" date="2017-03" db="EMBL/GenBank/DDBJ databases">
        <title>Draft genome sequence of Moraxella equi CCUG 4950T type strain.</title>
        <authorList>
            <person name="Salva-Serra F."/>
            <person name="Engstrom-Jakobsson H."/>
            <person name="Thorell K."/>
            <person name="Jaen-Luchoro D."/>
            <person name="Gonzales-Siles L."/>
            <person name="Karlsson R."/>
            <person name="Yazdan S."/>
            <person name="Boulund F."/>
            <person name="Johnning A."/>
            <person name="Engstrand L."/>
            <person name="Kristiansson E."/>
            <person name="Moore E."/>
        </authorList>
    </citation>
    <scope>NUCLEOTIDE SEQUENCE [LARGE SCALE GENOMIC DNA]</scope>
    <source>
        <strain evidence="1 3">CCUG 4950</strain>
    </source>
</reference>
<evidence type="ECO:0000313" key="3">
    <source>
        <dbReference type="Proteomes" id="UP000190777"/>
    </source>
</evidence>
<dbReference type="AlphaFoldDB" id="A0A378QQ84"/>
<accession>A0A378QQ84</accession>
<name>A0A378QQ84_9GAMM</name>
<organism evidence="2 4">
    <name type="scientific">Moraxella equi</name>
    <dbReference type="NCBI Taxonomy" id="60442"/>
    <lineage>
        <taxon>Bacteria</taxon>
        <taxon>Pseudomonadati</taxon>
        <taxon>Pseudomonadota</taxon>
        <taxon>Gammaproteobacteria</taxon>
        <taxon>Moraxellales</taxon>
        <taxon>Moraxellaceae</taxon>
        <taxon>Moraxella</taxon>
    </lineage>
</organism>
<reference evidence="2 4" key="2">
    <citation type="submission" date="2018-06" db="EMBL/GenBank/DDBJ databases">
        <authorList>
            <consortium name="Pathogen Informatics"/>
            <person name="Doyle S."/>
        </authorList>
    </citation>
    <scope>NUCLEOTIDE SEQUENCE [LARGE SCALE GENOMIC DNA]</scope>
    <source>
        <strain evidence="2 4">NCTC11012</strain>
    </source>
</reference>
<protein>
    <submittedName>
        <fullName evidence="2">Uncharacterized protein</fullName>
    </submittedName>
</protein>
<dbReference type="Proteomes" id="UP000190777">
    <property type="component" value="Unassembled WGS sequence"/>
</dbReference>
<dbReference type="RefSeq" id="WP_079325786.1">
    <property type="nucleotide sequence ID" value="NZ_MXAP01000070.1"/>
</dbReference>
<evidence type="ECO:0000313" key="1">
    <source>
        <dbReference type="EMBL" id="OPH37965.1"/>
    </source>
</evidence>
<proteinExistence type="predicted"/>
<evidence type="ECO:0000313" key="4">
    <source>
        <dbReference type="Proteomes" id="UP000254618"/>
    </source>
</evidence>
<dbReference type="EMBL" id="UGQF01000001">
    <property type="protein sequence ID" value="STZ02620.1"/>
    <property type="molecule type" value="Genomic_DNA"/>
</dbReference>
<gene>
    <name evidence="1" type="ORF">B5J93_07280</name>
    <name evidence="2" type="ORF">NCTC11012_00847</name>
</gene>
<keyword evidence="3" id="KW-1185">Reference proteome</keyword>
<dbReference type="EMBL" id="MXAP01000070">
    <property type="protein sequence ID" value="OPH37965.1"/>
    <property type="molecule type" value="Genomic_DNA"/>
</dbReference>
<evidence type="ECO:0000313" key="2">
    <source>
        <dbReference type="EMBL" id="STZ02620.1"/>
    </source>
</evidence>
<dbReference type="Proteomes" id="UP000254618">
    <property type="component" value="Unassembled WGS sequence"/>
</dbReference>